<dbReference type="PANTHER" id="PTHR43445:SF3">
    <property type="entry name" value="UDP-N-ACETYLMURAMATE--L-ALANINE LIGASE"/>
    <property type="match status" value="1"/>
</dbReference>
<dbReference type="InterPro" id="IPR050061">
    <property type="entry name" value="MurCDEF_pg_biosynth"/>
</dbReference>
<keyword evidence="4" id="KW-0067">ATP-binding</keyword>
<feature type="domain" description="Mur ligase C-terminal" evidence="10">
    <location>
        <begin position="293"/>
        <end position="421"/>
    </location>
</feature>
<dbReference type="InterPro" id="IPR000713">
    <property type="entry name" value="Mur_ligase_N"/>
</dbReference>
<evidence type="ECO:0000259" key="10">
    <source>
        <dbReference type="Pfam" id="PF02875"/>
    </source>
</evidence>
<evidence type="ECO:0000259" key="11">
    <source>
        <dbReference type="Pfam" id="PF08245"/>
    </source>
</evidence>
<keyword evidence="6" id="KW-0573">Peptidoglycan synthesis</keyword>
<reference evidence="12 13" key="1">
    <citation type="journal article" date="2016" name="Nat. Commun.">
        <title>Thousands of microbial genomes shed light on interconnected biogeochemical processes in an aquifer system.</title>
        <authorList>
            <person name="Anantharaman K."/>
            <person name="Brown C.T."/>
            <person name="Hug L.A."/>
            <person name="Sharon I."/>
            <person name="Castelle C.J."/>
            <person name="Probst A.J."/>
            <person name="Thomas B.C."/>
            <person name="Singh A."/>
            <person name="Wilkins M.J."/>
            <person name="Karaoz U."/>
            <person name="Brodie E.L."/>
            <person name="Williams K.H."/>
            <person name="Hubbard S.S."/>
            <person name="Banfield J.F."/>
        </authorList>
    </citation>
    <scope>NUCLEOTIDE SEQUENCE [LARGE SCALE GENOMIC DNA]</scope>
</reference>
<evidence type="ECO:0000256" key="5">
    <source>
        <dbReference type="ARBA" id="ARBA00022960"/>
    </source>
</evidence>
<dbReference type="InterPro" id="IPR004101">
    <property type="entry name" value="Mur_ligase_C"/>
</dbReference>
<dbReference type="AlphaFoldDB" id="A0A1F4Z817"/>
<dbReference type="InterPro" id="IPR036565">
    <property type="entry name" value="Mur-like_cat_sf"/>
</dbReference>
<dbReference type="Pfam" id="PF02875">
    <property type="entry name" value="Mur_ligase_C"/>
    <property type="match status" value="1"/>
</dbReference>
<dbReference type="Gene3D" id="3.40.1190.10">
    <property type="entry name" value="Mur-like, catalytic domain"/>
    <property type="match status" value="1"/>
</dbReference>
<dbReference type="EMBL" id="MEXL01000041">
    <property type="protein sequence ID" value="OGD01574.1"/>
    <property type="molecule type" value="Genomic_DNA"/>
</dbReference>
<dbReference type="GO" id="GO:0016881">
    <property type="term" value="F:acid-amino acid ligase activity"/>
    <property type="evidence" value="ECO:0007669"/>
    <property type="project" value="InterPro"/>
</dbReference>
<keyword evidence="2" id="KW-0132">Cell division</keyword>
<keyword evidence="5" id="KW-0133">Cell shape</keyword>
<evidence type="ECO:0000313" key="13">
    <source>
        <dbReference type="Proteomes" id="UP000178993"/>
    </source>
</evidence>
<evidence type="ECO:0000256" key="2">
    <source>
        <dbReference type="ARBA" id="ARBA00022618"/>
    </source>
</evidence>
<sequence>MGIGGSGLAGIAQIAKAYGFQVTGCDIAAETSYLKKVTDAGIPVFLGHDPAHLKKTEILAVSPAIFYQNDDHPETALGRKRKILMKWQEFMGTYLHRGKFVICIAGTHGKSTTTALAGHLLETADLDPTVEIGATDPIWHNNVRIGKSPYFISEADEFHDNFASYHPDVIILNNLEMDHPEYFTSEQKLLSAYQNFINHLKPLGRLIFNTDSPLLHKLHLPSDSIPYSLNAVQNIKLTPTRTSFNYQSHQYQLKIPGLHNISNALGIIELANILKVSASVSISTLKSFSGVGRRLELIGEKSGIKVYDDYANHPTAFAATIQACRQINPEGRLWVVIEPHTFSRLRSLLPQLPASLTKADQIIVSKIFASRETDPGDFSGADIAAAAKHPHARYIPDFPDIAQAIKQEASPGDTILVMGSGLSHKLSRQILHDLKN</sequence>
<dbReference type="Pfam" id="PF01225">
    <property type="entry name" value="Mur_ligase"/>
    <property type="match status" value="1"/>
</dbReference>
<dbReference type="Pfam" id="PF08245">
    <property type="entry name" value="Mur_ligase_M"/>
    <property type="match status" value="1"/>
</dbReference>
<dbReference type="GO" id="GO:0008360">
    <property type="term" value="P:regulation of cell shape"/>
    <property type="evidence" value="ECO:0007669"/>
    <property type="project" value="UniProtKB-KW"/>
</dbReference>
<proteinExistence type="predicted"/>
<keyword evidence="8" id="KW-0961">Cell wall biogenesis/degradation</keyword>
<keyword evidence="7" id="KW-0131">Cell cycle</keyword>
<dbReference type="InterPro" id="IPR013221">
    <property type="entry name" value="Mur_ligase_cen"/>
</dbReference>
<dbReference type="GO" id="GO:0009252">
    <property type="term" value="P:peptidoglycan biosynthetic process"/>
    <property type="evidence" value="ECO:0007669"/>
    <property type="project" value="UniProtKB-KW"/>
</dbReference>
<protein>
    <recommendedName>
        <fullName evidence="14">UDP-N-acetylmuramate--L-alanine ligase</fullName>
    </recommendedName>
</protein>
<dbReference type="InterPro" id="IPR036615">
    <property type="entry name" value="Mur_ligase_C_dom_sf"/>
</dbReference>
<dbReference type="GO" id="GO:0071555">
    <property type="term" value="P:cell wall organization"/>
    <property type="evidence" value="ECO:0007669"/>
    <property type="project" value="UniProtKB-KW"/>
</dbReference>
<name>A0A1F4Z817_9BACT</name>
<evidence type="ECO:0008006" key="14">
    <source>
        <dbReference type="Google" id="ProtNLM"/>
    </source>
</evidence>
<evidence type="ECO:0000256" key="1">
    <source>
        <dbReference type="ARBA" id="ARBA00022598"/>
    </source>
</evidence>
<keyword evidence="3" id="KW-0547">Nucleotide-binding</keyword>
<dbReference type="Gene3D" id="3.90.190.20">
    <property type="entry name" value="Mur ligase, C-terminal domain"/>
    <property type="match status" value="1"/>
</dbReference>
<evidence type="ECO:0000256" key="3">
    <source>
        <dbReference type="ARBA" id="ARBA00022741"/>
    </source>
</evidence>
<evidence type="ECO:0000256" key="7">
    <source>
        <dbReference type="ARBA" id="ARBA00023306"/>
    </source>
</evidence>
<gene>
    <name evidence="12" type="ORF">A3E17_01160</name>
</gene>
<dbReference type="SUPFAM" id="SSF51984">
    <property type="entry name" value="MurCD N-terminal domain"/>
    <property type="match status" value="1"/>
</dbReference>
<dbReference type="SUPFAM" id="SSF53623">
    <property type="entry name" value="MurD-like peptide ligases, catalytic domain"/>
    <property type="match status" value="1"/>
</dbReference>
<dbReference type="Gene3D" id="3.40.50.720">
    <property type="entry name" value="NAD(P)-binding Rossmann-like Domain"/>
    <property type="match status" value="1"/>
</dbReference>
<dbReference type="GO" id="GO:0005524">
    <property type="term" value="F:ATP binding"/>
    <property type="evidence" value="ECO:0007669"/>
    <property type="project" value="UniProtKB-KW"/>
</dbReference>
<feature type="domain" description="Mur ligase central" evidence="11">
    <location>
        <begin position="104"/>
        <end position="268"/>
    </location>
</feature>
<accession>A0A1F4Z817</accession>
<dbReference type="Proteomes" id="UP000178993">
    <property type="component" value="Unassembled WGS sequence"/>
</dbReference>
<keyword evidence="1" id="KW-0436">Ligase</keyword>
<evidence type="ECO:0000313" key="12">
    <source>
        <dbReference type="EMBL" id="OGD01574.1"/>
    </source>
</evidence>
<evidence type="ECO:0000256" key="6">
    <source>
        <dbReference type="ARBA" id="ARBA00022984"/>
    </source>
</evidence>
<evidence type="ECO:0000256" key="8">
    <source>
        <dbReference type="ARBA" id="ARBA00023316"/>
    </source>
</evidence>
<evidence type="ECO:0000259" key="9">
    <source>
        <dbReference type="Pfam" id="PF01225"/>
    </source>
</evidence>
<evidence type="ECO:0000256" key="4">
    <source>
        <dbReference type="ARBA" id="ARBA00022840"/>
    </source>
</evidence>
<dbReference type="GO" id="GO:0051301">
    <property type="term" value="P:cell division"/>
    <property type="evidence" value="ECO:0007669"/>
    <property type="project" value="UniProtKB-KW"/>
</dbReference>
<comment type="caution">
    <text evidence="12">The sequence shown here is derived from an EMBL/GenBank/DDBJ whole genome shotgun (WGS) entry which is preliminary data.</text>
</comment>
<feature type="domain" description="Mur ligase N-terminal catalytic" evidence="9">
    <location>
        <begin position="1"/>
        <end position="83"/>
    </location>
</feature>
<dbReference type="SUPFAM" id="SSF53244">
    <property type="entry name" value="MurD-like peptide ligases, peptide-binding domain"/>
    <property type="match status" value="1"/>
</dbReference>
<organism evidence="12 13">
    <name type="scientific">Candidatus Amesbacteria bacterium RIFCSPHIGHO2_12_FULL_48_14</name>
    <dbReference type="NCBI Taxonomy" id="1797257"/>
    <lineage>
        <taxon>Bacteria</taxon>
        <taxon>Candidatus Amesiibacteriota</taxon>
    </lineage>
</organism>
<dbReference type="PANTHER" id="PTHR43445">
    <property type="entry name" value="UDP-N-ACETYLMURAMATE--L-ALANINE LIGASE-RELATED"/>
    <property type="match status" value="1"/>
</dbReference>